<dbReference type="AlphaFoldDB" id="A0A3S1B2J7"/>
<dbReference type="Proteomes" id="UP000271974">
    <property type="component" value="Unassembled WGS sequence"/>
</dbReference>
<comment type="caution">
    <text evidence="2">The sequence shown here is derived from an EMBL/GenBank/DDBJ whole genome shotgun (WGS) entry which is preliminary data.</text>
</comment>
<sequence>MGRVIHHRQARKWLVSNSGGRARSEPTIKPIVITEIPRTIERIALHKDPHDYIEKRRQVLASSRYTLGILWGKFLISIGTQSTTPGAKGSDPPTPFPRLKPSYGSPRNPETPVTQLEHLIIFGIPDAQAFIKINKDAERLFRVIGRIARGISKLSTTVRESHPDAKTARPAMLFPPPGSVIANPIQIGNKAGPGVLHVSLNKRRPRKSGYRVLRAKEMKTRREFCRCASSHLAIISGEVQPMSQVSKSHKENSRTKTKIKQEEMAHAHAPVDVRSLENVHSTI</sequence>
<name>A0A3S1B2J7_ELYCH</name>
<feature type="compositionally biased region" description="Basic and acidic residues" evidence="1">
    <location>
        <begin position="248"/>
        <end position="277"/>
    </location>
</feature>
<keyword evidence="3" id="KW-1185">Reference proteome</keyword>
<feature type="region of interest" description="Disordered" evidence="1">
    <location>
        <begin position="241"/>
        <end position="283"/>
    </location>
</feature>
<gene>
    <name evidence="2" type="ORF">EGW08_018755</name>
</gene>
<evidence type="ECO:0000256" key="1">
    <source>
        <dbReference type="SAM" id="MobiDB-lite"/>
    </source>
</evidence>
<evidence type="ECO:0000313" key="3">
    <source>
        <dbReference type="Proteomes" id="UP000271974"/>
    </source>
</evidence>
<proteinExistence type="predicted"/>
<protein>
    <submittedName>
        <fullName evidence="2">Uncharacterized protein</fullName>
    </submittedName>
</protein>
<dbReference type="EMBL" id="RQTK01000931">
    <property type="protein sequence ID" value="RUS73475.1"/>
    <property type="molecule type" value="Genomic_DNA"/>
</dbReference>
<reference evidence="2 3" key="1">
    <citation type="submission" date="2019-01" db="EMBL/GenBank/DDBJ databases">
        <title>A draft genome assembly of the solar-powered sea slug Elysia chlorotica.</title>
        <authorList>
            <person name="Cai H."/>
            <person name="Li Q."/>
            <person name="Fang X."/>
            <person name="Li J."/>
            <person name="Curtis N.E."/>
            <person name="Altenburger A."/>
            <person name="Shibata T."/>
            <person name="Feng M."/>
            <person name="Maeda T."/>
            <person name="Schwartz J.A."/>
            <person name="Shigenobu S."/>
            <person name="Lundholm N."/>
            <person name="Nishiyama T."/>
            <person name="Yang H."/>
            <person name="Hasebe M."/>
            <person name="Li S."/>
            <person name="Pierce S.K."/>
            <person name="Wang J."/>
        </authorList>
    </citation>
    <scope>NUCLEOTIDE SEQUENCE [LARGE SCALE GENOMIC DNA]</scope>
    <source>
        <strain evidence="2">EC2010</strain>
        <tissue evidence="2">Whole organism of an adult</tissue>
    </source>
</reference>
<evidence type="ECO:0000313" key="2">
    <source>
        <dbReference type="EMBL" id="RUS73475.1"/>
    </source>
</evidence>
<accession>A0A3S1B2J7</accession>
<organism evidence="2 3">
    <name type="scientific">Elysia chlorotica</name>
    <name type="common">Eastern emerald elysia</name>
    <name type="synonym">Sea slug</name>
    <dbReference type="NCBI Taxonomy" id="188477"/>
    <lineage>
        <taxon>Eukaryota</taxon>
        <taxon>Metazoa</taxon>
        <taxon>Spiralia</taxon>
        <taxon>Lophotrochozoa</taxon>
        <taxon>Mollusca</taxon>
        <taxon>Gastropoda</taxon>
        <taxon>Heterobranchia</taxon>
        <taxon>Euthyneura</taxon>
        <taxon>Panpulmonata</taxon>
        <taxon>Sacoglossa</taxon>
        <taxon>Placobranchoidea</taxon>
        <taxon>Plakobranchidae</taxon>
        <taxon>Elysia</taxon>
    </lineage>
</organism>
<feature type="region of interest" description="Disordered" evidence="1">
    <location>
        <begin position="83"/>
        <end position="110"/>
    </location>
</feature>